<proteinExistence type="predicted"/>
<feature type="region of interest" description="Disordered" evidence="1">
    <location>
        <begin position="292"/>
        <end position="325"/>
    </location>
</feature>
<keyword evidence="2" id="KW-0732">Signal</keyword>
<dbReference type="AlphaFoldDB" id="A0A1X0R9J3"/>
<dbReference type="EMBL" id="KV921885">
    <property type="protein sequence ID" value="ORE08719.1"/>
    <property type="molecule type" value="Genomic_DNA"/>
</dbReference>
<name>A0A1X0R9J3_RHIZD</name>
<evidence type="ECO:0000256" key="2">
    <source>
        <dbReference type="SAM" id="SignalP"/>
    </source>
</evidence>
<evidence type="ECO:0000256" key="1">
    <source>
        <dbReference type="SAM" id="MobiDB-lite"/>
    </source>
</evidence>
<feature type="compositionally biased region" description="Polar residues" evidence="1">
    <location>
        <begin position="294"/>
        <end position="311"/>
    </location>
</feature>
<dbReference type="Proteomes" id="UP000242414">
    <property type="component" value="Unassembled WGS sequence"/>
</dbReference>
<sequence length="482" mass="52003">MMISIVLGPLALKQALLASMNLSMRDIVLSTKNLPAPKKDYPLIRYHPKVVNHRRLAQTSSSLPLPPVVLGGQYQAAKRVGSLINDLAVMAIPADIQENSKFLTPNRNAVRSQQYGHLIPVLLASFSPIGDLRLPGRSKKAKSSSGTAATCSQALSSGNIIHSLATSGAGIKRKIDAVTPTMANPKKKLKVVHQALQLMTDIELSKEPNAADVSFEIALSAATPMATGHIRTKICPVLFSQEFHPLLKFKEFSMKHPLKITKDAVKQKKLISVLKGKDIVNFVPGLPRSVVHRTPSTSQPTVSLASAFSSTKGKDKEMPFHSTSGASGKELFTSKLVSDISAAPASNSSTTADIKLFQLKANDEELEEGEIVSSTPSSFPEQVSQACSKDEGKFYILKHNEAQVGESAFRPEVNNITTNANQSTRRTAPSDSECRTKIKLCNDKINDKPADASPTTTSVKRTLSATAPNANTMEQFKVITVM</sequence>
<organism evidence="3">
    <name type="scientific">Rhizopus microsporus var. microsporus</name>
    <dbReference type="NCBI Taxonomy" id="86635"/>
    <lineage>
        <taxon>Eukaryota</taxon>
        <taxon>Fungi</taxon>
        <taxon>Fungi incertae sedis</taxon>
        <taxon>Mucoromycota</taxon>
        <taxon>Mucoromycotina</taxon>
        <taxon>Mucoromycetes</taxon>
        <taxon>Mucorales</taxon>
        <taxon>Mucorineae</taxon>
        <taxon>Rhizopodaceae</taxon>
        <taxon>Rhizopus</taxon>
    </lineage>
</organism>
<accession>A0A1X0R9J3</accession>
<protein>
    <submittedName>
        <fullName evidence="3">Uncharacterized protein</fullName>
    </submittedName>
</protein>
<dbReference type="VEuPathDB" id="FungiDB:BCV72DRAFT_303527"/>
<evidence type="ECO:0000313" key="3">
    <source>
        <dbReference type="EMBL" id="ORE08719.1"/>
    </source>
</evidence>
<feature type="chain" id="PRO_5012077710" evidence="2">
    <location>
        <begin position="19"/>
        <end position="482"/>
    </location>
</feature>
<reference evidence="3" key="1">
    <citation type="journal article" date="2016" name="Proc. Natl. Acad. Sci. U.S.A.">
        <title>Lipid metabolic changes in an early divergent fungus govern the establishment of a mutualistic symbiosis with endobacteria.</title>
        <authorList>
            <person name="Lastovetsky O.A."/>
            <person name="Gaspar M.L."/>
            <person name="Mondo S.J."/>
            <person name="LaButti K.M."/>
            <person name="Sandor L."/>
            <person name="Grigoriev I.V."/>
            <person name="Henry S.A."/>
            <person name="Pawlowska T.E."/>
        </authorList>
    </citation>
    <scope>NUCLEOTIDE SEQUENCE [LARGE SCALE GENOMIC DNA]</scope>
    <source>
        <strain evidence="3">ATCC 52814</strain>
    </source>
</reference>
<gene>
    <name evidence="3" type="ORF">BCV72DRAFT_303527</name>
</gene>
<feature type="signal peptide" evidence="2">
    <location>
        <begin position="1"/>
        <end position="18"/>
    </location>
</feature>